<evidence type="ECO:0000256" key="2">
    <source>
        <dbReference type="SAM" id="Phobius"/>
    </source>
</evidence>
<accession>A0A2H3BHL2</accession>
<keyword evidence="4" id="KW-1185">Reference proteome</keyword>
<evidence type="ECO:0000313" key="4">
    <source>
        <dbReference type="Proteomes" id="UP000218334"/>
    </source>
</evidence>
<dbReference type="AlphaFoldDB" id="A0A2H3BHL2"/>
<feature type="compositionally biased region" description="Low complexity" evidence="1">
    <location>
        <begin position="226"/>
        <end position="240"/>
    </location>
</feature>
<feature type="transmembrane region" description="Helical" evidence="2">
    <location>
        <begin position="59"/>
        <end position="81"/>
    </location>
</feature>
<reference evidence="4" key="1">
    <citation type="journal article" date="2017" name="Nat. Ecol. Evol.">
        <title>Genome expansion and lineage-specific genetic innovations in the forest pathogenic fungi Armillaria.</title>
        <authorList>
            <person name="Sipos G."/>
            <person name="Prasanna A.N."/>
            <person name="Walter M.C."/>
            <person name="O'Connor E."/>
            <person name="Balint B."/>
            <person name="Krizsan K."/>
            <person name="Kiss B."/>
            <person name="Hess J."/>
            <person name="Varga T."/>
            <person name="Slot J."/>
            <person name="Riley R."/>
            <person name="Boka B."/>
            <person name="Rigling D."/>
            <person name="Barry K."/>
            <person name="Lee J."/>
            <person name="Mihaltcheva S."/>
            <person name="LaButti K."/>
            <person name="Lipzen A."/>
            <person name="Waldron R."/>
            <person name="Moloney N.M."/>
            <person name="Sperisen C."/>
            <person name="Kredics L."/>
            <person name="Vagvoelgyi C."/>
            <person name="Patrignani A."/>
            <person name="Fitzpatrick D."/>
            <person name="Nagy I."/>
            <person name="Doyle S."/>
            <person name="Anderson J.B."/>
            <person name="Grigoriev I.V."/>
            <person name="Gueldener U."/>
            <person name="Muensterkoetter M."/>
            <person name="Nagy L.G."/>
        </authorList>
    </citation>
    <scope>NUCLEOTIDE SEQUENCE [LARGE SCALE GENOMIC DNA]</scope>
    <source>
        <strain evidence="4">28-4</strain>
    </source>
</reference>
<protein>
    <submittedName>
        <fullName evidence="3">Uncharacterized protein</fullName>
    </submittedName>
</protein>
<name>A0A2H3BHL2_9AGAR</name>
<feature type="transmembrane region" description="Helical" evidence="2">
    <location>
        <begin position="142"/>
        <end position="166"/>
    </location>
</feature>
<feature type="transmembrane region" description="Helical" evidence="2">
    <location>
        <begin position="261"/>
        <end position="279"/>
    </location>
</feature>
<dbReference type="EMBL" id="KZ293465">
    <property type="protein sequence ID" value="PBK62556.1"/>
    <property type="molecule type" value="Genomic_DNA"/>
</dbReference>
<keyword evidence="2" id="KW-0812">Transmembrane</keyword>
<feature type="region of interest" description="Disordered" evidence="1">
    <location>
        <begin position="204"/>
        <end position="247"/>
    </location>
</feature>
<sequence>MEVLPPDLSQDDRRVILSALDKYLNYLILESLLHGVYTGIVAVTLWAMFTSMKRLHGTFLRTIIITLYVLSTIVFAIDWVFERRAFIDYGYNCFSMFLALSGDSPWHRADSFIDSIPGGISTILVDVTIRCWTLWDRQWRVVLIPIMCSVVATAIETVALIVYLILVGRNMTAAYYADIIAAYMKAIAPTFLVLRVAVRSTSSFSDEESTNSGPLSDINFGPTGENNSSLNSSDQSVSGSRGTNTTEIRRDKTAADYTDLVLVYIRAIAPILLILRVAATPDSSSGDKESDVSINISDINFRPMGENTNPDNPSEWRFSGSRGMYATETV</sequence>
<evidence type="ECO:0000313" key="3">
    <source>
        <dbReference type="EMBL" id="PBK62556.1"/>
    </source>
</evidence>
<proteinExistence type="predicted"/>
<keyword evidence="2" id="KW-0472">Membrane</keyword>
<gene>
    <name evidence="3" type="ORF">ARMSODRAFT_1024756</name>
</gene>
<keyword evidence="2" id="KW-1133">Transmembrane helix</keyword>
<feature type="compositionally biased region" description="Polar residues" evidence="1">
    <location>
        <begin position="204"/>
        <end position="214"/>
    </location>
</feature>
<feature type="transmembrane region" description="Helical" evidence="2">
    <location>
        <begin position="23"/>
        <end position="47"/>
    </location>
</feature>
<evidence type="ECO:0000256" key="1">
    <source>
        <dbReference type="SAM" id="MobiDB-lite"/>
    </source>
</evidence>
<feature type="transmembrane region" description="Helical" evidence="2">
    <location>
        <begin position="173"/>
        <end position="198"/>
    </location>
</feature>
<organism evidence="3 4">
    <name type="scientific">Armillaria solidipes</name>
    <dbReference type="NCBI Taxonomy" id="1076256"/>
    <lineage>
        <taxon>Eukaryota</taxon>
        <taxon>Fungi</taxon>
        <taxon>Dikarya</taxon>
        <taxon>Basidiomycota</taxon>
        <taxon>Agaricomycotina</taxon>
        <taxon>Agaricomycetes</taxon>
        <taxon>Agaricomycetidae</taxon>
        <taxon>Agaricales</taxon>
        <taxon>Marasmiineae</taxon>
        <taxon>Physalacriaceae</taxon>
        <taxon>Armillaria</taxon>
    </lineage>
</organism>
<dbReference type="Proteomes" id="UP000218334">
    <property type="component" value="Unassembled WGS sequence"/>
</dbReference>